<gene>
    <name evidence="1" type="ORF">L2E82_06179</name>
</gene>
<sequence length="135" mass="14564">MTGLLTGSVFLSQVTKTKSWLLEMLQSPPDVVSGAAKGLGGTAVDSHGRLFWLESRPTESGRLVIVKAGNEENEEAIDVTPKDFSVRTVAQEYGGGAFSISGDTLVFSNYKDQRLYKQSLDSKDSAPVPRENLAL</sequence>
<proteinExistence type="predicted"/>
<comment type="caution">
    <text evidence="1">The sequence shown here is derived from an EMBL/GenBank/DDBJ whole genome shotgun (WGS) entry which is preliminary data.</text>
</comment>
<keyword evidence="2" id="KW-1185">Reference proteome</keyword>
<evidence type="ECO:0000313" key="2">
    <source>
        <dbReference type="Proteomes" id="UP001055811"/>
    </source>
</evidence>
<accession>A0ACB9H9E0</accession>
<organism evidence="1 2">
    <name type="scientific">Cichorium intybus</name>
    <name type="common">Chicory</name>
    <dbReference type="NCBI Taxonomy" id="13427"/>
    <lineage>
        <taxon>Eukaryota</taxon>
        <taxon>Viridiplantae</taxon>
        <taxon>Streptophyta</taxon>
        <taxon>Embryophyta</taxon>
        <taxon>Tracheophyta</taxon>
        <taxon>Spermatophyta</taxon>
        <taxon>Magnoliopsida</taxon>
        <taxon>eudicotyledons</taxon>
        <taxon>Gunneridae</taxon>
        <taxon>Pentapetalae</taxon>
        <taxon>asterids</taxon>
        <taxon>campanulids</taxon>
        <taxon>Asterales</taxon>
        <taxon>Asteraceae</taxon>
        <taxon>Cichorioideae</taxon>
        <taxon>Cichorieae</taxon>
        <taxon>Cichoriinae</taxon>
        <taxon>Cichorium</taxon>
    </lineage>
</organism>
<dbReference type="EMBL" id="CM042009">
    <property type="protein sequence ID" value="KAI3792304.1"/>
    <property type="molecule type" value="Genomic_DNA"/>
</dbReference>
<reference evidence="2" key="1">
    <citation type="journal article" date="2022" name="Mol. Ecol. Resour.">
        <title>The genomes of chicory, endive, great burdock and yacon provide insights into Asteraceae palaeo-polyploidization history and plant inulin production.</title>
        <authorList>
            <person name="Fan W."/>
            <person name="Wang S."/>
            <person name="Wang H."/>
            <person name="Wang A."/>
            <person name="Jiang F."/>
            <person name="Liu H."/>
            <person name="Zhao H."/>
            <person name="Xu D."/>
            <person name="Zhang Y."/>
        </authorList>
    </citation>
    <scope>NUCLEOTIDE SEQUENCE [LARGE SCALE GENOMIC DNA]</scope>
    <source>
        <strain evidence="2">cv. Punajuju</strain>
    </source>
</reference>
<reference evidence="1 2" key="2">
    <citation type="journal article" date="2022" name="Mol. Ecol. Resour.">
        <title>The genomes of chicory, endive, great burdock and yacon provide insights into Asteraceae paleo-polyploidization history and plant inulin production.</title>
        <authorList>
            <person name="Fan W."/>
            <person name="Wang S."/>
            <person name="Wang H."/>
            <person name="Wang A."/>
            <person name="Jiang F."/>
            <person name="Liu H."/>
            <person name="Zhao H."/>
            <person name="Xu D."/>
            <person name="Zhang Y."/>
        </authorList>
    </citation>
    <scope>NUCLEOTIDE SEQUENCE [LARGE SCALE GENOMIC DNA]</scope>
    <source>
        <strain evidence="2">cv. Punajuju</strain>
        <tissue evidence="1">Leaves</tissue>
    </source>
</reference>
<name>A0ACB9H9E0_CICIN</name>
<evidence type="ECO:0000313" key="1">
    <source>
        <dbReference type="EMBL" id="KAI3792304.1"/>
    </source>
</evidence>
<protein>
    <submittedName>
        <fullName evidence="1">Uncharacterized protein</fullName>
    </submittedName>
</protein>
<dbReference type="Proteomes" id="UP001055811">
    <property type="component" value="Linkage Group LG01"/>
</dbReference>